<dbReference type="RefSeq" id="WP_110344173.1">
    <property type="nucleotide sequence ID" value="NZ_MASU01000036.1"/>
</dbReference>
<dbReference type="EMBL" id="MASU01000036">
    <property type="protein sequence ID" value="PXY16699.1"/>
    <property type="molecule type" value="Genomic_DNA"/>
</dbReference>
<proteinExistence type="predicted"/>
<dbReference type="OrthoDB" id="3542865at2"/>
<evidence type="ECO:0000313" key="1">
    <source>
        <dbReference type="EMBL" id="PXY16699.1"/>
    </source>
</evidence>
<organism evidence="1 2">
    <name type="scientific">Prauserella flavalba</name>
    <dbReference type="NCBI Taxonomy" id="1477506"/>
    <lineage>
        <taxon>Bacteria</taxon>
        <taxon>Bacillati</taxon>
        <taxon>Actinomycetota</taxon>
        <taxon>Actinomycetes</taxon>
        <taxon>Pseudonocardiales</taxon>
        <taxon>Pseudonocardiaceae</taxon>
        <taxon>Prauserella</taxon>
    </lineage>
</organism>
<protein>
    <submittedName>
        <fullName evidence="1">Uncharacterized protein</fullName>
    </submittedName>
</protein>
<comment type="caution">
    <text evidence="1">The sequence shown here is derived from an EMBL/GenBank/DDBJ whole genome shotgun (WGS) entry which is preliminary data.</text>
</comment>
<dbReference type="Proteomes" id="UP000247892">
    <property type="component" value="Unassembled WGS sequence"/>
</dbReference>
<dbReference type="AlphaFoldDB" id="A0A318LEP0"/>
<gene>
    <name evidence="1" type="ORF">BA062_38530</name>
</gene>
<sequence>MEAEAVNVGLIDRMLERGLTDTPPQVGQPGRANRFISDTTAITDLTTRMDTAARHITIPTLLIRGRFRSRRGQGCAAGTAPAPLLFRTLFRWRCAAVGLPVRGFREGNADLSGGGCSGGWVRYRFTDGRRGVR</sequence>
<name>A0A318LEP0_9PSEU</name>
<accession>A0A318LEP0</accession>
<reference evidence="1 2" key="1">
    <citation type="submission" date="2016-07" db="EMBL/GenBank/DDBJ databases">
        <title>Draft genome sequence of Prauserella sp. YIM 121212, isolated from alkaline soil.</title>
        <authorList>
            <person name="Ruckert C."/>
            <person name="Albersmeier A."/>
            <person name="Jiang C.-L."/>
            <person name="Jiang Y."/>
            <person name="Kalinowski J."/>
            <person name="Schneider O."/>
            <person name="Winkler A."/>
            <person name="Zotchev S.B."/>
        </authorList>
    </citation>
    <scope>NUCLEOTIDE SEQUENCE [LARGE SCALE GENOMIC DNA]</scope>
    <source>
        <strain evidence="1 2">YIM 121212</strain>
    </source>
</reference>
<evidence type="ECO:0000313" key="2">
    <source>
        <dbReference type="Proteomes" id="UP000247892"/>
    </source>
</evidence>
<keyword evidence="2" id="KW-1185">Reference proteome</keyword>